<accession>A0ACB8S3X7</accession>
<sequence length="638" mass="68210">MANGRRPTRKSNSVNIPNGAKATKGTQPADNSNGDPANTQEHAVPGEATTTSAPLPQNPPLSPLTEPEDMEVDPKGATGDTGGDDPEPIEDDDLYTSAYATKNPFEALDGGDTGTKATSTTSNQHTGPSPVPTSSTPSEALRDPEQGTTATPGPADTPAPPTPPSQPMPKEPVISFGGVDSSKWAEGAREHFEERQKAKFTFDRTEHFRNAASVGITPDGDVRFVSDTVGGDDSGRENLRPKKRARPAPEPERPSSPPTAPDTPTPSTRRRAAPTQANSATQNPPGKITTARDFLDQVSFLKSRAPLKVPSHAPEPQVEIFTSGPFPAIYDAHAAAPLDNIDKDQVAEWWSTPGFKVLLRVLGKAAWDPKALATLAAKMAAMVTEGFGEEDPLIAAPIPAVEGDLRAHAPSTFLLHGISEETATAALSMEILDTKEISVQVLPFKLRNPALVLLIEGFSTTRTELIRQVIDKTWRSDASSARLTGFIKESEDEDDSPLTVQQVSDFLASLRIIRIDMKGTGSFLVPHFAAIADGDTIPSLTHWVTLRDHFAELTYRSNLVGTGSVIPFLDCAICHGCDHPRGLCPFPSIPGWQGPGSKADTAQKASRGRGGSRGGSRGRAKHSPYDDSRDNYRRGHRQ</sequence>
<evidence type="ECO:0000313" key="2">
    <source>
        <dbReference type="Proteomes" id="UP000814033"/>
    </source>
</evidence>
<evidence type="ECO:0000313" key="1">
    <source>
        <dbReference type="EMBL" id="KAI0051163.1"/>
    </source>
</evidence>
<gene>
    <name evidence="1" type="ORF">FA95DRAFT_1570061</name>
</gene>
<dbReference type="Proteomes" id="UP000814033">
    <property type="component" value="Unassembled WGS sequence"/>
</dbReference>
<reference evidence="1" key="1">
    <citation type="submission" date="2021-02" db="EMBL/GenBank/DDBJ databases">
        <authorList>
            <consortium name="DOE Joint Genome Institute"/>
            <person name="Ahrendt S."/>
            <person name="Looney B.P."/>
            <person name="Miyauchi S."/>
            <person name="Morin E."/>
            <person name="Drula E."/>
            <person name="Courty P.E."/>
            <person name="Chicoki N."/>
            <person name="Fauchery L."/>
            <person name="Kohler A."/>
            <person name="Kuo A."/>
            <person name="Labutti K."/>
            <person name="Pangilinan J."/>
            <person name="Lipzen A."/>
            <person name="Riley R."/>
            <person name="Andreopoulos W."/>
            <person name="He G."/>
            <person name="Johnson J."/>
            <person name="Barry K.W."/>
            <person name="Grigoriev I.V."/>
            <person name="Nagy L."/>
            <person name="Hibbett D."/>
            <person name="Henrissat B."/>
            <person name="Matheny P.B."/>
            <person name="Labbe J."/>
            <person name="Martin F."/>
        </authorList>
    </citation>
    <scope>NUCLEOTIDE SEQUENCE</scope>
    <source>
        <strain evidence="1">FP105234-sp</strain>
    </source>
</reference>
<protein>
    <submittedName>
        <fullName evidence="1">Uncharacterized protein</fullName>
    </submittedName>
</protein>
<name>A0ACB8S3X7_9AGAM</name>
<proteinExistence type="predicted"/>
<keyword evidence="2" id="KW-1185">Reference proteome</keyword>
<comment type="caution">
    <text evidence="1">The sequence shown here is derived from an EMBL/GenBank/DDBJ whole genome shotgun (WGS) entry which is preliminary data.</text>
</comment>
<dbReference type="EMBL" id="MU275854">
    <property type="protein sequence ID" value="KAI0051163.1"/>
    <property type="molecule type" value="Genomic_DNA"/>
</dbReference>
<organism evidence="1 2">
    <name type="scientific">Auriscalpium vulgare</name>
    <dbReference type="NCBI Taxonomy" id="40419"/>
    <lineage>
        <taxon>Eukaryota</taxon>
        <taxon>Fungi</taxon>
        <taxon>Dikarya</taxon>
        <taxon>Basidiomycota</taxon>
        <taxon>Agaricomycotina</taxon>
        <taxon>Agaricomycetes</taxon>
        <taxon>Russulales</taxon>
        <taxon>Auriscalpiaceae</taxon>
        <taxon>Auriscalpium</taxon>
    </lineage>
</organism>
<reference evidence="1" key="2">
    <citation type="journal article" date="2022" name="New Phytol.">
        <title>Evolutionary transition to the ectomycorrhizal habit in the genomes of a hyperdiverse lineage of mushroom-forming fungi.</title>
        <authorList>
            <person name="Looney B."/>
            <person name="Miyauchi S."/>
            <person name="Morin E."/>
            <person name="Drula E."/>
            <person name="Courty P.E."/>
            <person name="Kohler A."/>
            <person name="Kuo A."/>
            <person name="LaButti K."/>
            <person name="Pangilinan J."/>
            <person name="Lipzen A."/>
            <person name="Riley R."/>
            <person name="Andreopoulos W."/>
            <person name="He G."/>
            <person name="Johnson J."/>
            <person name="Nolan M."/>
            <person name="Tritt A."/>
            <person name="Barry K.W."/>
            <person name="Grigoriev I.V."/>
            <person name="Nagy L.G."/>
            <person name="Hibbett D."/>
            <person name="Henrissat B."/>
            <person name="Matheny P.B."/>
            <person name="Labbe J."/>
            <person name="Martin F.M."/>
        </authorList>
    </citation>
    <scope>NUCLEOTIDE SEQUENCE</scope>
    <source>
        <strain evidence="1">FP105234-sp</strain>
    </source>
</reference>